<dbReference type="Pfam" id="PF04161">
    <property type="entry name" value="Arv1"/>
    <property type="match status" value="1"/>
</dbReference>
<evidence type="ECO:0000256" key="4">
    <source>
        <dbReference type="ARBA" id="ARBA00022692"/>
    </source>
</evidence>
<evidence type="ECO:0000313" key="12">
    <source>
        <dbReference type="Proteomes" id="UP000016927"/>
    </source>
</evidence>
<keyword evidence="8 10" id="KW-0443">Lipid metabolism</keyword>
<accession>R0KRI0</accession>
<comment type="function">
    <text evidence="10">Mediator of sterol homeostasis involved in sterol uptake, trafficking and distribution into membranes.</text>
</comment>
<keyword evidence="4 10" id="KW-0812">Transmembrane</keyword>
<dbReference type="GO" id="GO:0097036">
    <property type="term" value="P:regulation of plasma membrane sterol distribution"/>
    <property type="evidence" value="ECO:0007669"/>
    <property type="project" value="UniProtKB-UniRule"/>
</dbReference>
<keyword evidence="10" id="KW-0333">Golgi apparatus</keyword>
<dbReference type="OrthoDB" id="2192830at2759"/>
<comment type="similarity">
    <text evidence="2 10">Belongs to the ARV1 family.</text>
</comment>
<protein>
    <recommendedName>
        <fullName evidence="10">Protein ARV</fullName>
    </recommendedName>
</protein>
<keyword evidence="5 10" id="KW-0256">Endoplasmic reticulum</keyword>
<dbReference type="PANTHER" id="PTHR14467">
    <property type="entry name" value="ARV1"/>
    <property type="match status" value="1"/>
</dbReference>
<evidence type="ECO:0000256" key="10">
    <source>
        <dbReference type="RuleBase" id="RU368065"/>
    </source>
</evidence>
<sequence>MPICIECGEHSQNIFTNKKAISTCKKCNKKMDRYYEVNNTLLLIDILLLRVEVFRHIIHNRTIIRPFIFYTTYFISRVVFISKYFNLYNTFSFSLILKLIICAFIEMGLLVLFVSFLNKFMLSLVFNTFIITSFYYLFVYFMILWSYKELEYYVLIEILVMLSNSIGLSCISKCSIEYMFIVIGMLKIPIYLMYYYVYLK</sequence>
<dbReference type="EMBL" id="KB909270">
    <property type="protein sequence ID" value="EOB12817.1"/>
    <property type="molecule type" value="Genomic_DNA"/>
</dbReference>
<keyword evidence="3 10" id="KW-0813">Transport</keyword>
<organism evidence="11 12">
    <name type="scientific">Nosema bombycis (strain CQ1 / CVCC 102059)</name>
    <name type="common">Microsporidian parasite</name>
    <name type="synonym">Pebrine of silkworm</name>
    <dbReference type="NCBI Taxonomy" id="578461"/>
    <lineage>
        <taxon>Eukaryota</taxon>
        <taxon>Fungi</taxon>
        <taxon>Fungi incertae sedis</taxon>
        <taxon>Microsporidia</taxon>
        <taxon>Nosematidae</taxon>
        <taxon>Nosema</taxon>
    </lineage>
</organism>
<evidence type="ECO:0000256" key="5">
    <source>
        <dbReference type="ARBA" id="ARBA00022824"/>
    </source>
</evidence>
<feature type="transmembrane region" description="Helical" evidence="10">
    <location>
        <begin position="178"/>
        <end position="197"/>
    </location>
</feature>
<dbReference type="GO" id="GO:0032366">
    <property type="term" value="P:intracellular sterol transport"/>
    <property type="evidence" value="ECO:0007669"/>
    <property type="project" value="UniProtKB-UniRule"/>
</dbReference>
<feature type="transmembrane region" description="Helical" evidence="10">
    <location>
        <begin position="91"/>
        <end position="117"/>
    </location>
</feature>
<feature type="transmembrane region" description="Helical" evidence="10">
    <location>
        <begin position="67"/>
        <end position="85"/>
    </location>
</feature>
<evidence type="ECO:0000256" key="9">
    <source>
        <dbReference type="ARBA" id="ARBA00023136"/>
    </source>
</evidence>
<dbReference type="HOGENOM" id="CLU_1250668_0_0_1"/>
<dbReference type="GO" id="GO:0006665">
    <property type="term" value="P:sphingolipid metabolic process"/>
    <property type="evidence" value="ECO:0007669"/>
    <property type="project" value="UniProtKB-UniRule"/>
</dbReference>
<evidence type="ECO:0000256" key="3">
    <source>
        <dbReference type="ARBA" id="ARBA00022448"/>
    </source>
</evidence>
<evidence type="ECO:0000256" key="8">
    <source>
        <dbReference type="ARBA" id="ARBA00023098"/>
    </source>
</evidence>
<evidence type="ECO:0000256" key="6">
    <source>
        <dbReference type="ARBA" id="ARBA00022989"/>
    </source>
</evidence>
<dbReference type="GO" id="GO:0016125">
    <property type="term" value="P:sterol metabolic process"/>
    <property type="evidence" value="ECO:0007669"/>
    <property type="project" value="UniProtKB-UniRule"/>
</dbReference>
<keyword evidence="12" id="KW-1185">Reference proteome</keyword>
<keyword evidence="7 10" id="KW-0445">Lipid transport</keyword>
<keyword evidence="9 10" id="KW-0472">Membrane</keyword>
<proteinExistence type="inferred from homology"/>
<feature type="transmembrane region" description="Helical" evidence="10">
    <location>
        <begin position="124"/>
        <end position="146"/>
    </location>
</feature>
<comment type="function">
    <text evidence="10">Regulates also the sphingolipid metabolism.</text>
</comment>
<evidence type="ECO:0000256" key="1">
    <source>
        <dbReference type="ARBA" id="ARBA00004477"/>
    </source>
</evidence>
<dbReference type="GO" id="GO:0032541">
    <property type="term" value="C:cortical endoplasmic reticulum"/>
    <property type="evidence" value="ECO:0007669"/>
    <property type="project" value="TreeGrafter"/>
</dbReference>
<dbReference type="AlphaFoldDB" id="R0KRI0"/>
<comment type="subcellular location">
    <subcellularLocation>
        <location evidence="1 10">Endoplasmic reticulum membrane</location>
        <topology evidence="1 10">Multi-pass membrane protein</topology>
    </subcellularLocation>
    <subcellularLocation>
        <location evidence="10">Golgi apparatus membrane</location>
        <topology evidence="10">Multi-pass membrane protein</topology>
    </subcellularLocation>
</comment>
<dbReference type="PANTHER" id="PTHR14467:SF0">
    <property type="entry name" value="PROTEIN ARV1"/>
    <property type="match status" value="1"/>
</dbReference>
<keyword evidence="10" id="KW-0746">Sphingolipid metabolism</keyword>
<dbReference type="Proteomes" id="UP000016927">
    <property type="component" value="Unassembled WGS sequence"/>
</dbReference>
<evidence type="ECO:0000256" key="2">
    <source>
        <dbReference type="ARBA" id="ARBA00009187"/>
    </source>
</evidence>
<dbReference type="STRING" id="578461.R0KRI0"/>
<dbReference type="OMA" id="MSTCVEC"/>
<dbReference type="GO" id="GO:0005789">
    <property type="term" value="C:endoplasmic reticulum membrane"/>
    <property type="evidence" value="ECO:0007669"/>
    <property type="project" value="UniProtKB-SubCell"/>
</dbReference>
<evidence type="ECO:0000256" key="7">
    <source>
        <dbReference type="ARBA" id="ARBA00023055"/>
    </source>
</evidence>
<reference evidence="11 12" key="1">
    <citation type="journal article" date="2013" name="BMC Genomics">
        <title>Comparative genomics of parasitic silkworm microsporidia reveal an association between genome expansion and host adaptation.</title>
        <authorList>
            <person name="Pan G."/>
            <person name="Xu J."/>
            <person name="Li T."/>
            <person name="Xia Q."/>
            <person name="Liu S.L."/>
            <person name="Zhang G."/>
            <person name="Li S."/>
            <person name="Li C."/>
            <person name="Liu H."/>
            <person name="Yang L."/>
            <person name="Liu T."/>
            <person name="Zhang X."/>
            <person name="Wu Z."/>
            <person name="Fan W."/>
            <person name="Dang X."/>
            <person name="Xiang H."/>
            <person name="Tao M."/>
            <person name="Li Y."/>
            <person name="Hu J."/>
            <person name="Li Z."/>
            <person name="Lin L."/>
            <person name="Luo J."/>
            <person name="Geng L."/>
            <person name="Wang L."/>
            <person name="Long M."/>
            <person name="Wan Y."/>
            <person name="He N."/>
            <person name="Zhang Z."/>
            <person name="Lu C."/>
            <person name="Keeling P.J."/>
            <person name="Wang J."/>
            <person name="Xiang Z."/>
            <person name="Zhou Z."/>
        </authorList>
    </citation>
    <scope>NUCLEOTIDE SEQUENCE [LARGE SCALE GENOMIC DNA]</scope>
    <source>
        <strain evidence="12">CQ1 / CVCC 102059</strain>
    </source>
</reference>
<evidence type="ECO:0000313" key="11">
    <source>
        <dbReference type="EMBL" id="EOB12817.1"/>
    </source>
</evidence>
<dbReference type="InterPro" id="IPR007290">
    <property type="entry name" value="Arv1"/>
</dbReference>
<name>R0KRI0_NOSB1</name>
<dbReference type="GO" id="GO:0000139">
    <property type="term" value="C:Golgi membrane"/>
    <property type="evidence" value="ECO:0007669"/>
    <property type="project" value="UniProtKB-SubCell"/>
</dbReference>
<dbReference type="VEuPathDB" id="MicrosporidiaDB:NBO_362g0002"/>
<keyword evidence="6 10" id="KW-1133">Transmembrane helix</keyword>
<gene>
    <name evidence="11" type="ORF">NBO_362g0002</name>
</gene>